<evidence type="ECO:0000256" key="2">
    <source>
        <dbReference type="ARBA" id="ARBA00022475"/>
    </source>
</evidence>
<dbReference type="Gene3D" id="3.30.420.270">
    <property type="match status" value="1"/>
</dbReference>
<protein>
    <recommendedName>
        <fullName evidence="8">Biopolymer transporter ExbD</fullName>
    </recommendedName>
</protein>
<dbReference type="GO" id="GO:0005886">
    <property type="term" value="C:plasma membrane"/>
    <property type="evidence" value="ECO:0007669"/>
    <property type="project" value="UniProtKB-SubCell"/>
</dbReference>
<evidence type="ECO:0000256" key="3">
    <source>
        <dbReference type="ARBA" id="ARBA00022692"/>
    </source>
</evidence>
<evidence type="ECO:0000256" key="4">
    <source>
        <dbReference type="ARBA" id="ARBA00022989"/>
    </source>
</evidence>
<proteinExistence type="predicted"/>
<organism evidence="7">
    <name type="scientific">marine metagenome</name>
    <dbReference type="NCBI Taxonomy" id="408172"/>
    <lineage>
        <taxon>unclassified sequences</taxon>
        <taxon>metagenomes</taxon>
        <taxon>ecological metagenomes</taxon>
    </lineage>
</organism>
<dbReference type="PANTHER" id="PTHR30558">
    <property type="entry name" value="EXBD MEMBRANE COMPONENT OF PMF-DRIVEN MACROMOLECULE IMPORT SYSTEM"/>
    <property type="match status" value="1"/>
</dbReference>
<dbReference type="Pfam" id="PF02472">
    <property type="entry name" value="ExbD"/>
    <property type="match status" value="1"/>
</dbReference>
<name>A0A381N5W3_9ZZZZ</name>
<sequence>MVREELSINITALIDVVFLLLIFFMITTTFNRETRLQLTLPKAQTELMKSQPAQIEIVVAKDGKYTVNGRGLLDRRTETLRQVLELESQGDINMPILLIADAEATHQSVISAMDAVGQSGFFRLNIATQRPEEIEQPLFDPN</sequence>
<keyword evidence="3 6" id="KW-0812">Transmembrane</keyword>
<dbReference type="PANTHER" id="PTHR30558:SF3">
    <property type="entry name" value="BIOPOLYMER TRANSPORT PROTEIN EXBD-RELATED"/>
    <property type="match status" value="1"/>
</dbReference>
<accession>A0A381N5W3</accession>
<gene>
    <name evidence="7" type="ORF">METZ01_LOCUS1847</name>
</gene>
<dbReference type="GO" id="GO:0022857">
    <property type="term" value="F:transmembrane transporter activity"/>
    <property type="evidence" value="ECO:0007669"/>
    <property type="project" value="InterPro"/>
</dbReference>
<evidence type="ECO:0000313" key="7">
    <source>
        <dbReference type="EMBL" id="SUZ48993.1"/>
    </source>
</evidence>
<evidence type="ECO:0000256" key="1">
    <source>
        <dbReference type="ARBA" id="ARBA00004162"/>
    </source>
</evidence>
<dbReference type="EMBL" id="UINC01000098">
    <property type="protein sequence ID" value="SUZ48993.1"/>
    <property type="molecule type" value="Genomic_DNA"/>
</dbReference>
<comment type="subcellular location">
    <subcellularLocation>
        <location evidence="1">Cell membrane</location>
        <topology evidence="1">Single-pass membrane protein</topology>
    </subcellularLocation>
</comment>
<keyword evidence="5 6" id="KW-0472">Membrane</keyword>
<evidence type="ECO:0000256" key="5">
    <source>
        <dbReference type="ARBA" id="ARBA00023136"/>
    </source>
</evidence>
<feature type="transmembrane region" description="Helical" evidence="6">
    <location>
        <begin position="6"/>
        <end position="26"/>
    </location>
</feature>
<dbReference type="InterPro" id="IPR003400">
    <property type="entry name" value="ExbD"/>
</dbReference>
<reference evidence="7" key="1">
    <citation type="submission" date="2018-05" db="EMBL/GenBank/DDBJ databases">
        <authorList>
            <person name="Lanie J.A."/>
            <person name="Ng W.-L."/>
            <person name="Kazmierczak K.M."/>
            <person name="Andrzejewski T.M."/>
            <person name="Davidsen T.M."/>
            <person name="Wayne K.J."/>
            <person name="Tettelin H."/>
            <person name="Glass J.I."/>
            <person name="Rusch D."/>
            <person name="Podicherti R."/>
            <person name="Tsui H.-C.T."/>
            <person name="Winkler M.E."/>
        </authorList>
    </citation>
    <scope>NUCLEOTIDE SEQUENCE</scope>
</reference>
<keyword evidence="2" id="KW-1003">Cell membrane</keyword>
<keyword evidence="4 6" id="KW-1133">Transmembrane helix</keyword>
<evidence type="ECO:0000256" key="6">
    <source>
        <dbReference type="SAM" id="Phobius"/>
    </source>
</evidence>
<evidence type="ECO:0008006" key="8">
    <source>
        <dbReference type="Google" id="ProtNLM"/>
    </source>
</evidence>
<dbReference type="AlphaFoldDB" id="A0A381N5W3"/>